<keyword evidence="1" id="KW-0378">Hydrolase</keyword>
<dbReference type="Pfam" id="PF01230">
    <property type="entry name" value="HIT"/>
    <property type="match status" value="1"/>
</dbReference>
<accession>A0A172Y3L2</accession>
<dbReference type="Gene3D" id="3.30.428.10">
    <property type="entry name" value="HIT-like"/>
    <property type="match status" value="1"/>
</dbReference>
<dbReference type="PANTHER" id="PTHR46648">
    <property type="entry name" value="HIT FAMILY PROTEIN 1"/>
    <property type="match status" value="1"/>
</dbReference>
<dbReference type="InterPro" id="IPR011146">
    <property type="entry name" value="HIT-like"/>
</dbReference>
<dbReference type="InterPro" id="IPR036265">
    <property type="entry name" value="HIT-like_sf"/>
</dbReference>
<dbReference type="PROSITE" id="PS51084">
    <property type="entry name" value="HIT_2"/>
    <property type="match status" value="1"/>
</dbReference>
<evidence type="ECO:0000313" key="2">
    <source>
        <dbReference type="Proteomes" id="UP000077603"/>
    </source>
</evidence>
<reference evidence="1 2" key="1">
    <citation type="journal article" date="2014" name="Genome Announc.">
        <title>Genome Sequence of a Promising Hydrogen-Producing Facultative Anaerobic Bacterium, Brevundimonas naejangsanensis Strain B1.</title>
        <authorList>
            <person name="Su H."/>
            <person name="Zhang T."/>
            <person name="Bao M."/>
            <person name="Jiang Y."/>
            <person name="Wang Y."/>
            <person name="Tan T."/>
        </authorList>
    </citation>
    <scope>NUCLEOTIDE SEQUENCE [LARGE SCALE GENOMIC DNA]</scope>
    <source>
        <strain evidence="1 2">B1</strain>
    </source>
</reference>
<dbReference type="AlphaFoldDB" id="A0A172Y3L2"/>
<gene>
    <name evidence="1" type="ORF">DA69_02630</name>
</gene>
<sequence length="145" mass="15950">MSLHGAYDPDNIFAKILRGDMPSVKVWEDDDVLAFMDVFPQSEGHVLIVSKTSTARNILEIEPEALAKLTAAVQRTARAVEKALKPEGLSLMQFNGDAGGQTVFHLHFHIVPRWSDRPMKGHGHAPMADAEELKILARKIAAALD</sequence>
<dbReference type="STRING" id="588932.DA69_02630"/>
<dbReference type="InterPro" id="IPR039384">
    <property type="entry name" value="HINT"/>
</dbReference>
<dbReference type="eggNOG" id="COG0537">
    <property type="taxonomic scope" value="Bacteria"/>
</dbReference>
<name>A0A172Y3L2_9CAUL</name>
<dbReference type="Proteomes" id="UP000077603">
    <property type="component" value="Chromosome"/>
</dbReference>
<dbReference type="EMBL" id="CP015614">
    <property type="protein sequence ID" value="ANF53742.1"/>
    <property type="molecule type" value="Genomic_DNA"/>
</dbReference>
<dbReference type="SUPFAM" id="SSF54197">
    <property type="entry name" value="HIT-like"/>
    <property type="match status" value="1"/>
</dbReference>
<dbReference type="InterPro" id="IPR001310">
    <property type="entry name" value="Histidine_triad_HIT"/>
</dbReference>
<evidence type="ECO:0000313" key="1">
    <source>
        <dbReference type="EMBL" id="ANF53742.1"/>
    </source>
</evidence>
<protein>
    <submittedName>
        <fullName evidence="1">HIT family hydrolase</fullName>
    </submittedName>
</protein>
<dbReference type="CDD" id="cd01277">
    <property type="entry name" value="HINT_subgroup"/>
    <property type="match status" value="1"/>
</dbReference>
<dbReference type="PANTHER" id="PTHR46648:SF1">
    <property type="entry name" value="ADENOSINE 5'-MONOPHOSPHORAMIDASE HNT1"/>
    <property type="match status" value="1"/>
</dbReference>
<dbReference type="RefSeq" id="WP_025977595.1">
    <property type="nucleotide sequence ID" value="NZ_CP015614.1"/>
</dbReference>
<dbReference type="GO" id="GO:0009117">
    <property type="term" value="P:nucleotide metabolic process"/>
    <property type="evidence" value="ECO:0007669"/>
    <property type="project" value="TreeGrafter"/>
</dbReference>
<organism evidence="1 2">
    <name type="scientific">Brevundimonas naejangsanensis</name>
    <dbReference type="NCBI Taxonomy" id="588932"/>
    <lineage>
        <taxon>Bacteria</taxon>
        <taxon>Pseudomonadati</taxon>
        <taxon>Pseudomonadota</taxon>
        <taxon>Alphaproteobacteria</taxon>
        <taxon>Caulobacterales</taxon>
        <taxon>Caulobacteraceae</taxon>
        <taxon>Brevundimonas</taxon>
    </lineage>
</organism>
<dbReference type="KEGG" id="bne:DA69_02630"/>
<keyword evidence="2" id="KW-1185">Reference proteome</keyword>
<dbReference type="PRINTS" id="PR00332">
    <property type="entry name" value="HISTRIAD"/>
</dbReference>
<dbReference type="OrthoDB" id="9784774at2"/>
<dbReference type="GO" id="GO:0016787">
    <property type="term" value="F:hydrolase activity"/>
    <property type="evidence" value="ECO:0007669"/>
    <property type="project" value="UniProtKB-KW"/>
</dbReference>
<proteinExistence type="predicted"/>